<dbReference type="Gene3D" id="3.90.550.10">
    <property type="entry name" value="Spore Coat Polysaccharide Biosynthesis Protein SpsA, Chain A"/>
    <property type="match status" value="2"/>
</dbReference>
<proteinExistence type="predicted"/>
<comment type="caution">
    <text evidence="2">The sequence shown here is derived from an EMBL/GenBank/DDBJ whole genome shotgun (WGS) entry which is preliminary data.</text>
</comment>
<accession>A0A841IUJ9</accession>
<evidence type="ECO:0000313" key="2">
    <source>
        <dbReference type="EMBL" id="MBB6121920.1"/>
    </source>
</evidence>
<dbReference type="EMBL" id="JACHJO010000013">
    <property type="protein sequence ID" value="MBB6121920.1"/>
    <property type="molecule type" value="Genomic_DNA"/>
</dbReference>
<feature type="coiled-coil region" evidence="1">
    <location>
        <begin position="326"/>
        <end position="353"/>
    </location>
</feature>
<dbReference type="InterPro" id="IPR029044">
    <property type="entry name" value="Nucleotide-diphossugar_trans"/>
</dbReference>
<name>A0A841IUJ9_9ACTN</name>
<organism evidence="2 3">
    <name type="scientific">Nocardiopsis algeriensis</name>
    <dbReference type="NCBI Taxonomy" id="1478215"/>
    <lineage>
        <taxon>Bacteria</taxon>
        <taxon>Bacillati</taxon>
        <taxon>Actinomycetota</taxon>
        <taxon>Actinomycetes</taxon>
        <taxon>Streptosporangiales</taxon>
        <taxon>Nocardiopsidaceae</taxon>
        <taxon>Nocardiopsis</taxon>
    </lineage>
</organism>
<keyword evidence="3" id="KW-1185">Reference proteome</keyword>
<sequence length="371" mass="40926">MFDRESADPHWVEAVIERGNGLRDSGHKAYRVFIGATGSMHRTLFDEAGGMDPAMVLGGDSELGYRLAQRGALFVPDLDTSSWHLGRSQMQTRRDAGTRYRSPHIANRVPDYHLRRKSPERIWEVPRADVVVQAGGFSLEEVEATAARVLAGTAPDIRLWLVGPWSGIGDGRCSPLEEECLDLRLIREAFRGDPRVRFSEEVPEEDPQVPFRLYVPTGSLPLRGMVADLVKLADADGAGLVCVPVPGATREGDGVLRMERAAAFARARHLEPGAGGGDLDRVVEAVSGIRWASAQDIVDVPEGADTTWSAVRAGAVRRRAGADLSPAELRRELARAQAEVARLKHKVERTERKLRWFTPGLTRRVLRRIAR</sequence>
<dbReference type="AlphaFoldDB" id="A0A841IUJ9"/>
<evidence type="ECO:0000313" key="3">
    <source>
        <dbReference type="Proteomes" id="UP000536604"/>
    </source>
</evidence>
<dbReference type="Proteomes" id="UP000536604">
    <property type="component" value="Unassembled WGS sequence"/>
</dbReference>
<reference evidence="2 3" key="1">
    <citation type="submission" date="2020-08" db="EMBL/GenBank/DDBJ databases">
        <title>Genomic Encyclopedia of Type Strains, Phase III (KMG-III): the genomes of soil and plant-associated and newly described type strains.</title>
        <authorList>
            <person name="Whitman W."/>
        </authorList>
    </citation>
    <scope>NUCLEOTIDE SEQUENCE [LARGE SCALE GENOMIC DNA]</scope>
    <source>
        <strain evidence="2 3">CECT 8712</strain>
    </source>
</reference>
<dbReference type="SUPFAM" id="SSF53448">
    <property type="entry name" value="Nucleotide-diphospho-sugar transferases"/>
    <property type="match status" value="1"/>
</dbReference>
<keyword evidence="1" id="KW-0175">Coiled coil</keyword>
<protein>
    <submittedName>
        <fullName evidence="2">Uncharacterized protein</fullName>
    </submittedName>
</protein>
<gene>
    <name evidence="2" type="ORF">FHS13_003905</name>
</gene>
<evidence type="ECO:0000256" key="1">
    <source>
        <dbReference type="SAM" id="Coils"/>
    </source>
</evidence>